<evidence type="ECO:0000256" key="8">
    <source>
        <dbReference type="ARBA" id="ARBA00022833"/>
    </source>
</evidence>
<proteinExistence type="predicted"/>
<dbReference type="InterPro" id="IPR001841">
    <property type="entry name" value="Znf_RING"/>
</dbReference>
<dbReference type="PANTHER" id="PTHR46764">
    <property type="entry name" value="E3 UBIQUITIN-PROTEIN LIGASE BAH1"/>
    <property type="match status" value="1"/>
</dbReference>
<evidence type="ECO:0000313" key="13">
    <source>
        <dbReference type="EMBL" id="CAK0731866.1"/>
    </source>
</evidence>
<dbReference type="Gene3D" id="3.30.40.10">
    <property type="entry name" value="Zinc/RING finger domain, C3HC4 (zinc finger)"/>
    <property type="match status" value="1"/>
</dbReference>
<accession>A0AAV1HS19</accession>
<reference evidence="13 14" key="1">
    <citation type="submission" date="2023-10" db="EMBL/GenBank/DDBJ databases">
        <authorList>
            <person name="Maclean D."/>
            <person name="Macfadyen A."/>
        </authorList>
    </citation>
    <scope>NUCLEOTIDE SEQUENCE [LARGE SCALE GENOMIC DNA]</scope>
</reference>
<evidence type="ECO:0000256" key="7">
    <source>
        <dbReference type="ARBA" id="ARBA00022786"/>
    </source>
</evidence>
<evidence type="ECO:0000259" key="12">
    <source>
        <dbReference type="PROSITE" id="PS51382"/>
    </source>
</evidence>
<keyword evidence="8" id="KW-0862">Zinc</keyword>
<feature type="domain" description="SPX" evidence="12">
    <location>
        <begin position="1"/>
        <end position="166"/>
    </location>
</feature>
<evidence type="ECO:0000313" key="14">
    <source>
        <dbReference type="Proteomes" id="UP001314263"/>
    </source>
</evidence>
<feature type="compositionally biased region" description="Basic and acidic residues" evidence="10">
    <location>
        <begin position="241"/>
        <end position="254"/>
    </location>
</feature>
<gene>
    <name evidence="13" type="ORF">CVIRNUC_000053</name>
</gene>
<dbReference type="Proteomes" id="UP001314263">
    <property type="component" value="Unassembled WGS sequence"/>
</dbReference>
<dbReference type="AlphaFoldDB" id="A0AAV1HS19"/>
<keyword evidence="5" id="KW-0479">Metal-binding</keyword>
<dbReference type="EC" id="2.3.2.27" evidence="3"/>
<dbReference type="GO" id="GO:0061630">
    <property type="term" value="F:ubiquitin protein ligase activity"/>
    <property type="evidence" value="ECO:0007669"/>
    <property type="project" value="UniProtKB-EC"/>
</dbReference>
<dbReference type="GO" id="GO:0008270">
    <property type="term" value="F:zinc ion binding"/>
    <property type="evidence" value="ECO:0007669"/>
    <property type="project" value="UniProtKB-KW"/>
</dbReference>
<dbReference type="InterPro" id="IPR027370">
    <property type="entry name" value="Znf-RING_euk"/>
</dbReference>
<evidence type="ECO:0000256" key="4">
    <source>
        <dbReference type="ARBA" id="ARBA00022679"/>
    </source>
</evidence>
<keyword evidence="7" id="KW-0833">Ubl conjugation pathway</keyword>
<name>A0AAV1HS19_9CHLO</name>
<keyword evidence="4" id="KW-0808">Transferase</keyword>
<dbReference type="EMBL" id="CAUYUE010000001">
    <property type="protein sequence ID" value="CAK0731866.1"/>
    <property type="molecule type" value="Genomic_DNA"/>
</dbReference>
<dbReference type="InterPro" id="IPR013083">
    <property type="entry name" value="Znf_RING/FYVE/PHD"/>
</dbReference>
<feature type="region of interest" description="Disordered" evidence="10">
    <location>
        <begin position="238"/>
        <end position="267"/>
    </location>
</feature>
<evidence type="ECO:0000256" key="10">
    <source>
        <dbReference type="SAM" id="MobiDB-lite"/>
    </source>
</evidence>
<dbReference type="PROSITE" id="PS00518">
    <property type="entry name" value="ZF_RING_1"/>
    <property type="match status" value="1"/>
</dbReference>
<dbReference type="InterPro" id="IPR017907">
    <property type="entry name" value="Znf_RING_CS"/>
</dbReference>
<evidence type="ECO:0000256" key="6">
    <source>
        <dbReference type="ARBA" id="ARBA00022771"/>
    </source>
</evidence>
<dbReference type="InterPro" id="IPR033326">
    <property type="entry name" value="BAH1"/>
</dbReference>
<evidence type="ECO:0000256" key="2">
    <source>
        <dbReference type="ARBA" id="ARBA00004906"/>
    </source>
</evidence>
<dbReference type="SMART" id="SM00184">
    <property type="entry name" value="RING"/>
    <property type="match status" value="1"/>
</dbReference>
<protein>
    <recommendedName>
        <fullName evidence="3">RING-type E3 ubiquitin transferase</fullName>
        <ecNumber evidence="3">2.3.2.27</ecNumber>
    </recommendedName>
</protein>
<dbReference type="Pfam" id="PF13445">
    <property type="entry name" value="zf-RING_UBOX"/>
    <property type="match status" value="1"/>
</dbReference>
<dbReference type="PROSITE" id="PS50089">
    <property type="entry name" value="ZF_RING_2"/>
    <property type="match status" value="1"/>
</dbReference>
<evidence type="ECO:0000256" key="3">
    <source>
        <dbReference type="ARBA" id="ARBA00012483"/>
    </source>
</evidence>
<dbReference type="InterPro" id="IPR004331">
    <property type="entry name" value="SPX_dom"/>
</dbReference>
<evidence type="ECO:0000256" key="1">
    <source>
        <dbReference type="ARBA" id="ARBA00000900"/>
    </source>
</evidence>
<keyword evidence="6 9" id="KW-0863">Zinc-finger</keyword>
<feature type="domain" description="RING-type" evidence="11">
    <location>
        <begin position="318"/>
        <end position="372"/>
    </location>
</feature>
<dbReference type="Pfam" id="PF03105">
    <property type="entry name" value="SPX"/>
    <property type="match status" value="1"/>
</dbReference>
<organism evidence="13 14">
    <name type="scientific">Coccomyxa viridis</name>
    <dbReference type="NCBI Taxonomy" id="1274662"/>
    <lineage>
        <taxon>Eukaryota</taxon>
        <taxon>Viridiplantae</taxon>
        <taxon>Chlorophyta</taxon>
        <taxon>core chlorophytes</taxon>
        <taxon>Trebouxiophyceae</taxon>
        <taxon>Trebouxiophyceae incertae sedis</taxon>
        <taxon>Coccomyxaceae</taxon>
        <taxon>Coccomyxa</taxon>
    </lineage>
</organism>
<comment type="catalytic activity">
    <reaction evidence="1">
        <text>S-ubiquitinyl-[E2 ubiquitin-conjugating enzyme]-L-cysteine + [acceptor protein]-L-lysine = [E2 ubiquitin-conjugating enzyme]-L-cysteine + N(6)-ubiquitinyl-[acceptor protein]-L-lysine.</text>
        <dbReference type="EC" id="2.3.2.27"/>
    </reaction>
</comment>
<evidence type="ECO:0000259" key="11">
    <source>
        <dbReference type="PROSITE" id="PS50089"/>
    </source>
</evidence>
<evidence type="ECO:0000256" key="5">
    <source>
        <dbReference type="ARBA" id="ARBA00022723"/>
    </source>
</evidence>
<evidence type="ECO:0000256" key="9">
    <source>
        <dbReference type="PROSITE-ProRule" id="PRU00175"/>
    </source>
</evidence>
<dbReference type="PANTHER" id="PTHR46764:SF2">
    <property type="entry name" value="E3 UBIQUITIN-PROTEIN LIGASE BAH1-LIKE-RELATED"/>
    <property type="match status" value="1"/>
</dbReference>
<dbReference type="CDD" id="cd14447">
    <property type="entry name" value="SPX"/>
    <property type="match status" value="1"/>
</dbReference>
<comment type="caution">
    <text evidence="13">The sequence shown here is derived from an EMBL/GenBank/DDBJ whole genome shotgun (WGS) entry which is preliminary data.</text>
</comment>
<sequence length="431" mass="48080">MKFSQYLKALDSDSPPEWRSKFLNYKALKKDLKALQSLQSAQDGCQARDGPCCPSKEDDRFMEKLDTEVHRVNRDFSKATKRVIREASHADRSGNASFLGAIRHCCLGVCSSAKDDRTGTKDHDEALMERAEWCRRFAQINAVALRKIVKKHDKVCRCRTGTDYLQSVWSGNRRSLGTFLHSPMLDELKSLEAMLMQRVTGGTETPPQRTVSVRLSDKIGELELIDLPMLPSLERNSSISECHERGSEAAEEHGTPPSDVSGRQGEVRLAQPPKGATEELKKAFSANNATMIDVLDLRNISINSSHMADADVDPEYACPICLEAMYQPLGLECGHKFCADCAFSAVGKGNALGTVRAILDHVDPDSACPECRTKGVYVYAMELKETEKLIKKRYPKAWEERAADAKAKEAKLRELLAIQQQQAHATFRTPF</sequence>
<comment type="pathway">
    <text evidence="2">Protein modification; protein ubiquitination.</text>
</comment>
<dbReference type="SUPFAM" id="SSF57850">
    <property type="entry name" value="RING/U-box"/>
    <property type="match status" value="1"/>
</dbReference>
<keyword evidence="14" id="KW-1185">Reference proteome</keyword>
<dbReference type="PROSITE" id="PS51382">
    <property type="entry name" value="SPX"/>
    <property type="match status" value="1"/>
</dbReference>